<evidence type="ECO:0000259" key="7">
    <source>
        <dbReference type="PROSITE" id="PS50305"/>
    </source>
</evidence>
<dbReference type="InterPro" id="IPR003000">
    <property type="entry name" value="Sirtuin"/>
</dbReference>
<sequence length="1105" mass="120624">MPTVEVSPDNTTGLQDVANALLKAKRIVVVTGAGISTNSGIPDFRSENGLYSLIQAQFDAATREESKTDDFPNTQPRKRQRLSDCGSSSRLNSNRTSLEPERESPVTSECASASRQKSPAEAAGEKPAPITPNPKKGGPLARVSLGALSLMSSPLSSPPTGAWDHYEDFTELELHEAEDQEAAHQYSQALSRTLPNIKGKDLFDAQIWSDPLRTSVFYTFATTLRQKVRDARPTPSHHFISHLRDRGKLVRCYTQNIDMIEEKVGLTTELSLGPGSRSRFTRKSTLQRAESMAMQPSNDSNEYEGEQQVSMSQPAPALSRVQSNGPTEEAECVDGDDSDKAKTSNRQFPTPGVECVYLHGSLQYLRCFLCGKVCEWDSMEANTIAGEQPDCPHCTGATEARLEQGKRPLGIGKLRPDIVLYGEEHPHSHMISPIVTSDLGVAPDMMVIMGTSLRVHGLKVMVREFAKAVHNKGGHVIFVNFTKPPESIWGDIIDYWVSWDCDTWVGDMKERIPLLWVPVGEEEEWKRKQREATKAAVLEAKAAEREAKAEAKAADKEAKAEAKAAARALEKAAREEAKASEKEAKLKAKEAEKKAKEDAKAALKAAALEAKAVKQHKLAKSAETGTTKIIQGARDVSMADSTAKDATPSADTSAMSLDTPGASKNAATFETTTDFKPSDDQAPKPKRKHSKRKPLPDGPISRVSDMPCISAAKSSSLPGTSEPSATATKASTHHRAGASLRSNNKTEEATDAAEEASDFSFVDSSTLTIAPVFQPEISVPPCLDVSHRPLPLSEVYGIENRGLPNTFENNKKSLDENSIAKPAVGLAPAVEPSALINPRNPRSRKRKMQDPEATESRQNSAGSSQITKGTPVSTLGPHEVASNMTPRQRLSGAFGFGIGMSPSHRIGPSPGSQASSWKPDPFFFQDSLVSSMNVRRPSVSRIRRESIDVMLNVHPPRRILQDCFQDIRPTIEKDEMEDEYDKQNEPELPAPTAQKETDSQSWGPEDQLNLESEAGEPFEDKQTDSERLSELTSDMINSDGVLSGSVPEEPQRLWPQQCTKEPGKRKQSAASLAREKLPPPLMTRSRAKAKANESKRVLRSQGGQI</sequence>
<reference evidence="8 9" key="1">
    <citation type="submission" date="2015-03" db="EMBL/GenBank/DDBJ databases">
        <authorList>
            <person name="Radwan O."/>
            <person name="Al-Naeli F.A."/>
            <person name="Rendon G.A."/>
            <person name="Fields C."/>
        </authorList>
    </citation>
    <scope>NUCLEOTIDE SEQUENCE [LARGE SCALE GENOMIC DNA]</scope>
    <source>
        <strain evidence="8">CR-DP1</strain>
    </source>
</reference>
<evidence type="ECO:0000313" key="8">
    <source>
        <dbReference type="EMBL" id="KKA31093.1"/>
    </source>
</evidence>
<keyword evidence="2" id="KW-0808">Transferase</keyword>
<dbReference type="InterPro" id="IPR029035">
    <property type="entry name" value="DHS-like_NAD/FAD-binding_dom"/>
</dbReference>
<feature type="compositionally biased region" description="Polar residues" evidence="6">
    <location>
        <begin position="665"/>
        <end position="675"/>
    </location>
</feature>
<comment type="similarity">
    <text evidence="1">Belongs to the sirtuin family. Class I subfamily.</text>
</comment>
<feature type="compositionally biased region" description="Polar residues" evidence="6">
    <location>
        <begin position="856"/>
        <end position="873"/>
    </location>
</feature>
<feature type="compositionally biased region" description="Polar residues" evidence="6">
    <location>
        <begin position="283"/>
        <end position="300"/>
    </location>
</feature>
<dbReference type="EMBL" id="LAEV01000060">
    <property type="protein sequence ID" value="KKA31093.1"/>
    <property type="molecule type" value="Genomic_DNA"/>
</dbReference>
<dbReference type="GO" id="GO:0017136">
    <property type="term" value="F:histone deacetylase activity, NAD-dependent"/>
    <property type="evidence" value="ECO:0007669"/>
    <property type="project" value="TreeGrafter"/>
</dbReference>
<feature type="region of interest" description="Disordered" evidence="6">
    <location>
        <begin position="271"/>
        <end position="346"/>
    </location>
</feature>
<comment type="caution">
    <text evidence="8">The sequence shown here is derived from an EMBL/GenBank/DDBJ whole genome shotgun (WGS) entry which is preliminary data.</text>
</comment>
<dbReference type="OrthoDB" id="2919105at2759"/>
<dbReference type="InterPro" id="IPR050134">
    <property type="entry name" value="NAD-dep_sirtuin_deacylases"/>
</dbReference>
<feature type="compositionally biased region" description="Acidic residues" evidence="6">
    <location>
        <begin position="328"/>
        <end position="337"/>
    </location>
</feature>
<comment type="caution">
    <text evidence="4">Lacks conserved residue(s) required for the propagation of feature annotation.</text>
</comment>
<feature type="compositionally biased region" description="Polar residues" evidence="6">
    <location>
        <begin position="105"/>
        <end position="117"/>
    </location>
</feature>
<evidence type="ECO:0000313" key="9">
    <source>
        <dbReference type="Proteomes" id="UP000033483"/>
    </source>
</evidence>
<dbReference type="PANTHER" id="PTHR11085">
    <property type="entry name" value="NAD-DEPENDENT PROTEIN DEACYLASE SIRTUIN-5, MITOCHONDRIAL-RELATED"/>
    <property type="match status" value="1"/>
</dbReference>
<dbReference type="GO" id="GO:0070403">
    <property type="term" value="F:NAD+ binding"/>
    <property type="evidence" value="ECO:0007669"/>
    <property type="project" value="InterPro"/>
</dbReference>
<protein>
    <recommendedName>
        <fullName evidence="7">Deacetylase sirtuin-type domain-containing protein</fullName>
    </recommendedName>
</protein>
<feature type="compositionally biased region" description="Low complexity" evidence="6">
    <location>
        <begin position="87"/>
        <end position="97"/>
    </location>
</feature>
<dbReference type="GO" id="GO:0005634">
    <property type="term" value="C:nucleus"/>
    <property type="evidence" value="ECO:0007669"/>
    <property type="project" value="TreeGrafter"/>
</dbReference>
<keyword evidence="5" id="KW-0175">Coiled coil</keyword>
<dbReference type="Proteomes" id="UP000033483">
    <property type="component" value="Unassembled WGS sequence"/>
</dbReference>
<evidence type="ECO:0000256" key="4">
    <source>
        <dbReference type="PROSITE-ProRule" id="PRU00236"/>
    </source>
</evidence>
<feature type="region of interest" description="Disordered" evidence="6">
    <location>
        <begin position="61"/>
        <end position="141"/>
    </location>
</feature>
<keyword evidence="9" id="KW-1185">Reference proteome</keyword>
<feature type="coiled-coil region" evidence="5">
    <location>
        <begin position="537"/>
        <end position="609"/>
    </location>
</feature>
<feature type="compositionally biased region" description="Basic and acidic residues" evidence="6">
    <location>
        <begin position="61"/>
        <end position="70"/>
    </location>
</feature>
<feature type="compositionally biased region" description="Basic residues" evidence="6">
    <location>
        <begin position="684"/>
        <end position="693"/>
    </location>
</feature>
<accession>A0A0F4ZML4</accession>
<feature type="region of interest" description="Disordered" evidence="6">
    <location>
        <begin position="614"/>
        <end position="757"/>
    </location>
</feature>
<dbReference type="InterPro" id="IPR026590">
    <property type="entry name" value="Ssirtuin_cat_dom"/>
</dbReference>
<proteinExistence type="inferred from homology"/>
<feature type="region of interest" description="Disordered" evidence="6">
    <location>
        <begin position="830"/>
        <end position="884"/>
    </location>
</feature>
<feature type="compositionally biased region" description="Basic and acidic residues" evidence="6">
    <location>
        <begin position="1018"/>
        <end position="1029"/>
    </location>
</feature>
<evidence type="ECO:0000256" key="3">
    <source>
        <dbReference type="ARBA" id="ARBA00023027"/>
    </source>
</evidence>
<dbReference type="Pfam" id="PF02146">
    <property type="entry name" value="SIR2"/>
    <property type="match status" value="3"/>
</dbReference>
<feature type="region of interest" description="Disordered" evidence="6">
    <location>
        <begin position="974"/>
        <end position="1105"/>
    </location>
</feature>
<evidence type="ECO:0000256" key="5">
    <source>
        <dbReference type="SAM" id="Coils"/>
    </source>
</evidence>
<evidence type="ECO:0000256" key="6">
    <source>
        <dbReference type="SAM" id="MobiDB-lite"/>
    </source>
</evidence>
<evidence type="ECO:0000256" key="1">
    <source>
        <dbReference type="ARBA" id="ARBA00006924"/>
    </source>
</evidence>
<keyword evidence="3" id="KW-0520">NAD</keyword>
<dbReference type="PROSITE" id="PS50305">
    <property type="entry name" value="SIRTUIN"/>
    <property type="match status" value="1"/>
</dbReference>
<dbReference type="SUPFAM" id="SSF52467">
    <property type="entry name" value="DHS-like NAD/FAD-binding domain"/>
    <property type="match status" value="1"/>
</dbReference>
<dbReference type="Gene3D" id="3.40.50.1220">
    <property type="entry name" value="TPP-binding domain"/>
    <property type="match status" value="2"/>
</dbReference>
<evidence type="ECO:0000256" key="2">
    <source>
        <dbReference type="ARBA" id="ARBA00022679"/>
    </source>
</evidence>
<dbReference type="AlphaFoldDB" id="A0A0F4ZML4"/>
<gene>
    <name evidence="8" type="ORF">TD95_001780</name>
</gene>
<organism evidence="8 9">
    <name type="scientific">Thielaviopsis punctulata</name>
    <dbReference type="NCBI Taxonomy" id="72032"/>
    <lineage>
        <taxon>Eukaryota</taxon>
        <taxon>Fungi</taxon>
        <taxon>Dikarya</taxon>
        <taxon>Ascomycota</taxon>
        <taxon>Pezizomycotina</taxon>
        <taxon>Sordariomycetes</taxon>
        <taxon>Hypocreomycetidae</taxon>
        <taxon>Microascales</taxon>
        <taxon>Ceratocystidaceae</taxon>
        <taxon>Thielaviopsis</taxon>
    </lineage>
</organism>
<dbReference type="PANTHER" id="PTHR11085:SF8">
    <property type="entry name" value="NAD-DEPENDENT HISTONE DEACETYLASE HST3"/>
    <property type="match status" value="1"/>
</dbReference>
<feature type="compositionally biased region" description="Polar residues" evidence="6">
    <location>
        <begin position="712"/>
        <end position="730"/>
    </location>
</feature>
<name>A0A0F4ZML4_9PEZI</name>
<feature type="domain" description="Deacetylase sirtuin-type" evidence="7">
    <location>
        <begin position="7"/>
        <end position="526"/>
    </location>
</feature>